<accession>A0A077WZF4</accession>
<gene>
    <name evidence="3" type="ORF">LRAMOSA04871</name>
</gene>
<sequence length="661" mass="74602">MSSVIIPHFMVRFPKASGIRLETSTSTTTTEKQKQRTKSILARIAASLISSSTKQHSTQQCSSHCNNNKKQPLTDPVYALPYDIFCLVLEHLTLRDLLCCLNVSTLWSECIVQWPHLWKRLVEELPAFDRTFANAVLRDTAATTFRLTGPAKSDMTEGLLQLLRYAGTRCERLTFDHLNLSYQPQLMTHILARNTKLQTLTLLDCSMDVRQLHDLFETAGPHLKQLLLREMQWTTIPSCSFDHHDNHNDQHQRDQHYPFLKRERLWYRSLMKSNSKTGASYYALTKLRLSFIGHGSPTVGYRRSADDGGYCDSTLQQLLCKALMRCVHLEYLQLDVRDPCNHALLVQQAIKASRHLTHCIISPDCDIPRDTVLACWHNDTTTCTTQQGLKVLVMTAGKSGRIGCQNGKSILAKTHRALELMYLHYDDLVVTAAALVATPTHCFKDGFPYLRELRLSTEERLWGSSNNAYNNSSSSGHSSMIQYGSSDIMSSAPCLNSNGGGNSNNNNNSNNSSSSNRRLTIEKALALMLAQCPVLQVFILEYTLGWQSGGLEEGISDPLRIDQEGLLAMAKGCPQLRHVELIGQYFLPVWGLLQFSRVGGNQLERLKLSFADRMTDQDFVEMTVNMPRLRWIDYRTESRKPLDVPQANALLHQRGGAVRLV</sequence>
<reference evidence="3" key="1">
    <citation type="journal article" date="2014" name="Genome Announc.">
        <title>De novo whole-genome sequence and genome annotation of Lichtheimia ramosa.</title>
        <authorList>
            <person name="Linde J."/>
            <person name="Schwartze V."/>
            <person name="Binder U."/>
            <person name="Lass-Florl C."/>
            <person name="Voigt K."/>
            <person name="Horn F."/>
        </authorList>
    </citation>
    <scope>NUCLEOTIDE SEQUENCE</scope>
    <source>
        <strain evidence="3">JMRC FSU:6197</strain>
    </source>
</reference>
<dbReference type="Gene3D" id="1.20.1280.50">
    <property type="match status" value="1"/>
</dbReference>
<dbReference type="PROSITE" id="PS50181">
    <property type="entry name" value="FBOX"/>
    <property type="match status" value="1"/>
</dbReference>
<dbReference type="OrthoDB" id="2263167at2759"/>
<evidence type="ECO:0000313" key="3">
    <source>
        <dbReference type="EMBL" id="CDS12685.1"/>
    </source>
</evidence>
<feature type="compositionally biased region" description="Low complexity" evidence="1">
    <location>
        <begin position="503"/>
        <end position="515"/>
    </location>
</feature>
<dbReference type="SUPFAM" id="SSF52047">
    <property type="entry name" value="RNI-like"/>
    <property type="match status" value="1"/>
</dbReference>
<dbReference type="InterPro" id="IPR032675">
    <property type="entry name" value="LRR_dom_sf"/>
</dbReference>
<evidence type="ECO:0000256" key="1">
    <source>
        <dbReference type="SAM" id="MobiDB-lite"/>
    </source>
</evidence>
<feature type="region of interest" description="Disordered" evidence="1">
    <location>
        <begin position="494"/>
        <end position="515"/>
    </location>
</feature>
<organism evidence="3">
    <name type="scientific">Lichtheimia ramosa</name>
    <dbReference type="NCBI Taxonomy" id="688394"/>
    <lineage>
        <taxon>Eukaryota</taxon>
        <taxon>Fungi</taxon>
        <taxon>Fungi incertae sedis</taxon>
        <taxon>Mucoromycota</taxon>
        <taxon>Mucoromycotina</taxon>
        <taxon>Mucoromycetes</taxon>
        <taxon>Mucorales</taxon>
        <taxon>Lichtheimiaceae</taxon>
        <taxon>Lichtheimia</taxon>
    </lineage>
</organism>
<feature type="domain" description="F-box" evidence="2">
    <location>
        <begin position="74"/>
        <end position="121"/>
    </location>
</feature>
<protein>
    <recommendedName>
        <fullName evidence="2">F-box domain-containing protein</fullName>
    </recommendedName>
</protein>
<dbReference type="InterPro" id="IPR001810">
    <property type="entry name" value="F-box_dom"/>
</dbReference>
<dbReference type="AlphaFoldDB" id="A0A077WZF4"/>
<dbReference type="InterPro" id="IPR036047">
    <property type="entry name" value="F-box-like_dom_sf"/>
</dbReference>
<name>A0A077WZF4_9FUNG</name>
<dbReference type="SUPFAM" id="SSF81383">
    <property type="entry name" value="F-box domain"/>
    <property type="match status" value="1"/>
</dbReference>
<dbReference type="CDD" id="cd09917">
    <property type="entry name" value="F-box_SF"/>
    <property type="match status" value="1"/>
</dbReference>
<dbReference type="EMBL" id="LK023368">
    <property type="protein sequence ID" value="CDS12685.1"/>
    <property type="molecule type" value="Genomic_DNA"/>
</dbReference>
<evidence type="ECO:0000259" key="2">
    <source>
        <dbReference type="PROSITE" id="PS50181"/>
    </source>
</evidence>
<proteinExistence type="predicted"/>
<dbReference type="Gene3D" id="3.80.10.10">
    <property type="entry name" value="Ribonuclease Inhibitor"/>
    <property type="match status" value="1"/>
</dbReference>